<accession>A0A2A4J4Z8</accession>
<proteinExistence type="predicted"/>
<dbReference type="AlphaFoldDB" id="A0A2A4J4Z8"/>
<feature type="region of interest" description="Disordered" evidence="1">
    <location>
        <begin position="82"/>
        <end position="107"/>
    </location>
</feature>
<feature type="region of interest" description="Disordered" evidence="1">
    <location>
        <begin position="1"/>
        <end position="63"/>
    </location>
</feature>
<name>A0A2A4J4Z8_HELVI</name>
<feature type="compositionally biased region" description="Polar residues" evidence="1">
    <location>
        <begin position="1"/>
        <end position="25"/>
    </location>
</feature>
<feature type="compositionally biased region" description="Pro residues" evidence="1">
    <location>
        <begin position="34"/>
        <end position="43"/>
    </location>
</feature>
<evidence type="ECO:0000256" key="1">
    <source>
        <dbReference type="SAM" id="MobiDB-lite"/>
    </source>
</evidence>
<gene>
    <name evidence="2" type="ORF">B5V51_7626</name>
</gene>
<comment type="caution">
    <text evidence="2">The sequence shown here is derived from an EMBL/GenBank/DDBJ whole genome shotgun (WGS) entry which is preliminary data.</text>
</comment>
<dbReference type="EMBL" id="NWSH01003347">
    <property type="protein sequence ID" value="PCG66500.1"/>
    <property type="molecule type" value="Genomic_DNA"/>
</dbReference>
<reference evidence="2" key="1">
    <citation type="submission" date="2017-09" db="EMBL/GenBank/DDBJ databases">
        <title>Contemporary evolution of a Lepidopteran species, Heliothis virescens, in response to modern agricultural practices.</title>
        <authorList>
            <person name="Fritz M.L."/>
            <person name="Deyonke A.M."/>
            <person name="Papanicolaou A."/>
            <person name="Micinski S."/>
            <person name="Westbrook J."/>
            <person name="Gould F."/>
        </authorList>
    </citation>
    <scope>NUCLEOTIDE SEQUENCE [LARGE SCALE GENOMIC DNA]</scope>
    <source>
        <strain evidence="2">HvINT-</strain>
        <tissue evidence="2">Whole body</tissue>
    </source>
</reference>
<evidence type="ECO:0000313" key="2">
    <source>
        <dbReference type="EMBL" id="PCG66500.1"/>
    </source>
</evidence>
<sequence length="107" mass="11118">MYSSRESSKRTSPLTISHGTGSYNGSWRRREAPGSPPPSPPARPMDRSVGGGSQGSGSLLLERSITPLSLGSMSSLHDVLKVGTDMGDGLHSEDSSCGASPPHPMDP</sequence>
<organism evidence="2">
    <name type="scientific">Heliothis virescens</name>
    <name type="common">Tobacco budworm moth</name>
    <dbReference type="NCBI Taxonomy" id="7102"/>
    <lineage>
        <taxon>Eukaryota</taxon>
        <taxon>Metazoa</taxon>
        <taxon>Ecdysozoa</taxon>
        <taxon>Arthropoda</taxon>
        <taxon>Hexapoda</taxon>
        <taxon>Insecta</taxon>
        <taxon>Pterygota</taxon>
        <taxon>Neoptera</taxon>
        <taxon>Endopterygota</taxon>
        <taxon>Lepidoptera</taxon>
        <taxon>Glossata</taxon>
        <taxon>Ditrysia</taxon>
        <taxon>Noctuoidea</taxon>
        <taxon>Noctuidae</taxon>
        <taxon>Heliothinae</taxon>
        <taxon>Heliothis</taxon>
    </lineage>
</organism>
<protein>
    <submittedName>
        <fullName evidence="2">Uncharacterized protein</fullName>
    </submittedName>
</protein>